<dbReference type="RefSeq" id="WP_376833664.1">
    <property type="nucleotide sequence ID" value="NZ_JBHLSW010000003.1"/>
</dbReference>
<name>A0ABV6QYY6_9CAUL</name>
<dbReference type="EMBL" id="JBHLSW010000003">
    <property type="protein sequence ID" value="MFC0632581.1"/>
    <property type="molecule type" value="Genomic_DNA"/>
</dbReference>
<keyword evidence="1" id="KW-0812">Transmembrane</keyword>
<dbReference type="InterPro" id="IPR021265">
    <property type="entry name" value="DUF2842"/>
</dbReference>
<comment type="caution">
    <text evidence="2">The sequence shown here is derived from an EMBL/GenBank/DDBJ whole genome shotgun (WGS) entry which is preliminary data.</text>
</comment>
<protein>
    <submittedName>
        <fullName evidence="2">DUF2842 domain-containing protein</fullName>
    </submittedName>
</protein>
<proteinExistence type="predicted"/>
<keyword evidence="1" id="KW-0472">Membrane</keyword>
<accession>A0ABV6QYY6</accession>
<evidence type="ECO:0000313" key="3">
    <source>
        <dbReference type="Proteomes" id="UP001589906"/>
    </source>
</evidence>
<gene>
    <name evidence="2" type="ORF">ACFFGE_01630</name>
</gene>
<feature type="transmembrane region" description="Helical" evidence="1">
    <location>
        <begin position="40"/>
        <end position="61"/>
    </location>
</feature>
<organism evidence="2 3">
    <name type="scientific">Brevundimonas balnearis</name>
    <dbReference type="NCBI Taxonomy" id="1572858"/>
    <lineage>
        <taxon>Bacteria</taxon>
        <taxon>Pseudomonadati</taxon>
        <taxon>Pseudomonadota</taxon>
        <taxon>Alphaproteobacteria</taxon>
        <taxon>Caulobacterales</taxon>
        <taxon>Caulobacteraceae</taxon>
        <taxon>Brevundimonas</taxon>
    </lineage>
</organism>
<sequence length="64" mass="7035">MNPRLRRGVAALGVLAFLALYIWGVVSLAPFVPEIWWAQLLYFGVAGVAWGVPILPLLTWAEKG</sequence>
<evidence type="ECO:0000313" key="2">
    <source>
        <dbReference type="EMBL" id="MFC0632581.1"/>
    </source>
</evidence>
<keyword evidence="3" id="KW-1185">Reference proteome</keyword>
<evidence type="ECO:0000256" key="1">
    <source>
        <dbReference type="SAM" id="Phobius"/>
    </source>
</evidence>
<keyword evidence="1" id="KW-1133">Transmembrane helix</keyword>
<reference evidence="2 3" key="1">
    <citation type="submission" date="2024-09" db="EMBL/GenBank/DDBJ databases">
        <authorList>
            <person name="Sun Q."/>
            <person name="Mori K."/>
        </authorList>
    </citation>
    <scope>NUCLEOTIDE SEQUENCE [LARGE SCALE GENOMIC DNA]</scope>
    <source>
        <strain evidence="2 3">NCAIM B.02621</strain>
    </source>
</reference>
<dbReference type="Proteomes" id="UP001589906">
    <property type="component" value="Unassembled WGS sequence"/>
</dbReference>
<dbReference type="Pfam" id="PF11003">
    <property type="entry name" value="DUF2842"/>
    <property type="match status" value="1"/>
</dbReference>